<dbReference type="EMBL" id="RXHU01000007">
    <property type="protein sequence ID" value="RTE11555.1"/>
    <property type="molecule type" value="Genomic_DNA"/>
</dbReference>
<evidence type="ECO:0000313" key="1">
    <source>
        <dbReference type="EMBL" id="RTE11555.1"/>
    </source>
</evidence>
<keyword evidence="2" id="KW-1185">Reference proteome</keyword>
<reference evidence="1 2" key="1">
    <citation type="submission" date="2018-12" db="EMBL/GenBank/DDBJ databases">
        <title>Bacillus ochoae sp. nov., Paenibacillus whitsoniae sp. nov., Paenibacillus spiritus sp. nov. Isolated from the Mars Exploration Rover during spacecraft assembly.</title>
        <authorList>
            <person name="Seuylemezian A."/>
            <person name="Vaishampayan P."/>
        </authorList>
    </citation>
    <scope>NUCLEOTIDE SEQUENCE [LARGE SCALE GENOMIC DNA]</scope>
    <source>
        <strain evidence="1 2">MER 54</strain>
    </source>
</reference>
<proteinExistence type="predicted"/>
<dbReference type="OrthoDB" id="2628241at2"/>
<dbReference type="AlphaFoldDB" id="A0A3S0CFI7"/>
<protein>
    <submittedName>
        <fullName evidence="1">Uncharacterized protein</fullName>
    </submittedName>
</protein>
<name>A0A3S0CFI7_9BACL</name>
<organism evidence="1 2">
    <name type="scientific">Paenibacillus whitsoniae</name>
    <dbReference type="NCBI Taxonomy" id="2496558"/>
    <lineage>
        <taxon>Bacteria</taxon>
        <taxon>Bacillati</taxon>
        <taxon>Bacillota</taxon>
        <taxon>Bacilli</taxon>
        <taxon>Bacillales</taxon>
        <taxon>Paenibacillaceae</taxon>
        <taxon>Paenibacillus</taxon>
    </lineage>
</organism>
<evidence type="ECO:0000313" key="2">
    <source>
        <dbReference type="Proteomes" id="UP000276128"/>
    </source>
</evidence>
<gene>
    <name evidence="1" type="ORF">EJQ19_01810</name>
</gene>
<comment type="caution">
    <text evidence="1">The sequence shown here is derived from an EMBL/GenBank/DDBJ whole genome shotgun (WGS) entry which is preliminary data.</text>
</comment>
<dbReference type="RefSeq" id="WP_126139501.1">
    <property type="nucleotide sequence ID" value="NZ_RXHU01000007.1"/>
</dbReference>
<dbReference type="Proteomes" id="UP000276128">
    <property type="component" value="Unassembled WGS sequence"/>
</dbReference>
<accession>A0A3S0CFI7</accession>
<sequence length="62" mass="7239">MRKMVIDGNMSVDVKQLIDHLHLPESEILDKFSFSFGGSELTDEESLRFIHFLRSELDKQTQ</sequence>